<protein>
    <submittedName>
        <fullName evidence="1">Uncharacterized protein</fullName>
    </submittedName>
</protein>
<sequence length="113" mass="12958">MTPQHYRATYMANVTQAFGSIFNTVIKSADLLTNGVDSTHKIMDAWNSNADTYRQETIKRNKIHLEELNEKLAREAAISSFKAHREIEEMMTSSDDSELFNQLLQKYSNIIGK</sequence>
<name>A0A2D1R0T4_SPHYA</name>
<proteinExistence type="predicted"/>
<accession>A0A2D1R0T4</accession>
<dbReference type="AlphaFoldDB" id="A0A2D1R0T4"/>
<evidence type="ECO:0000313" key="1">
    <source>
        <dbReference type="EMBL" id="ATP18477.1"/>
    </source>
</evidence>
<organism evidence="1 2">
    <name type="scientific">Sphingobium yanoikuyae</name>
    <name type="common">Sphingomonas yanoikuyae</name>
    <dbReference type="NCBI Taxonomy" id="13690"/>
    <lineage>
        <taxon>Bacteria</taxon>
        <taxon>Pseudomonadati</taxon>
        <taxon>Pseudomonadota</taxon>
        <taxon>Alphaproteobacteria</taxon>
        <taxon>Sphingomonadales</taxon>
        <taxon>Sphingomonadaceae</taxon>
        <taxon>Sphingobium</taxon>
    </lineage>
</organism>
<evidence type="ECO:0000313" key="2">
    <source>
        <dbReference type="Proteomes" id="UP000037029"/>
    </source>
</evidence>
<reference evidence="1 2" key="1">
    <citation type="submission" date="2017-04" db="EMBL/GenBank/DDBJ databases">
        <title>Characterization, genome and methylation analysis of a phthalic acid esters degrading strain Sphingobium yanoikuyae SHJ.</title>
        <authorList>
            <person name="Feng L."/>
        </authorList>
    </citation>
    <scope>NUCLEOTIDE SEQUENCE [LARGE SCALE GENOMIC DNA]</scope>
    <source>
        <strain evidence="1 2">SHJ</strain>
    </source>
</reference>
<dbReference type="Proteomes" id="UP000037029">
    <property type="component" value="Chromosome"/>
</dbReference>
<dbReference type="EMBL" id="CP020925">
    <property type="protein sequence ID" value="ATP18477.1"/>
    <property type="molecule type" value="Genomic_DNA"/>
</dbReference>
<gene>
    <name evidence="1" type="ORF">BV87_08755</name>
</gene>